<dbReference type="Proteomes" id="UP001055105">
    <property type="component" value="Unassembled WGS sequence"/>
</dbReference>
<evidence type="ECO:0000313" key="3">
    <source>
        <dbReference type="Proteomes" id="UP001055105"/>
    </source>
</evidence>
<proteinExistence type="predicted"/>
<evidence type="ECO:0000256" key="1">
    <source>
        <dbReference type="SAM" id="MobiDB-lite"/>
    </source>
</evidence>
<organism evidence="2 3">
    <name type="scientific">Alistipes finegoldii</name>
    <dbReference type="NCBI Taxonomy" id="214856"/>
    <lineage>
        <taxon>Bacteria</taxon>
        <taxon>Pseudomonadati</taxon>
        <taxon>Bacteroidota</taxon>
        <taxon>Bacteroidia</taxon>
        <taxon>Bacteroidales</taxon>
        <taxon>Rikenellaceae</taxon>
        <taxon>Alistipes</taxon>
    </lineage>
</organism>
<dbReference type="AlphaFoldDB" id="A0AA37KPX6"/>
<feature type="region of interest" description="Disordered" evidence="1">
    <location>
        <begin position="1"/>
        <end position="46"/>
    </location>
</feature>
<evidence type="ECO:0000313" key="2">
    <source>
        <dbReference type="EMBL" id="GKI18108.1"/>
    </source>
</evidence>
<reference evidence="2" key="1">
    <citation type="submission" date="2022-01" db="EMBL/GenBank/DDBJ databases">
        <title>Novel bile acid biosynthetic pathways are enriched in the microbiome of centenarians.</title>
        <authorList>
            <person name="Sato Y."/>
            <person name="Atarashi K."/>
            <person name="Plichta R.D."/>
            <person name="Arai Y."/>
            <person name="Sasajima S."/>
            <person name="Kearney M.S."/>
            <person name="Suda W."/>
            <person name="Takeshita K."/>
            <person name="Sasaki T."/>
            <person name="Okamoto S."/>
            <person name="Skelly N.A."/>
            <person name="Okamura Y."/>
            <person name="Vlamakis H."/>
            <person name="Li Y."/>
            <person name="Tanoue T."/>
            <person name="Takei H."/>
            <person name="Nittono H."/>
            <person name="Narushima S."/>
            <person name="Irie J."/>
            <person name="Itoh H."/>
            <person name="Moriya K."/>
            <person name="Sugiura Y."/>
            <person name="Suematsu M."/>
            <person name="Moritoki N."/>
            <person name="Shibata S."/>
            <person name="Littman R.D."/>
            <person name="Fischbach A.M."/>
            <person name="Uwamino Y."/>
            <person name="Inoue T."/>
            <person name="Honda A."/>
            <person name="Hattori M."/>
            <person name="Murai T."/>
            <person name="Xavier J.R."/>
            <person name="Hirose N."/>
            <person name="Honda K."/>
        </authorList>
    </citation>
    <scope>NUCLEOTIDE SEQUENCE</scope>
    <source>
        <strain evidence="2">CE91-St16</strain>
    </source>
</reference>
<sequence>MRGRHNLSPAKPGKGFRTATRIRNNPQKPLPHKKGCPFEGQPLPSDAAARTQKLTFAPTNQLRGSDGP</sequence>
<name>A0AA37KPX6_9BACT</name>
<protein>
    <submittedName>
        <fullName evidence="2">Uncharacterized protein</fullName>
    </submittedName>
</protein>
<dbReference type="EMBL" id="BQOL01000001">
    <property type="protein sequence ID" value="GKI18108.1"/>
    <property type="molecule type" value="Genomic_DNA"/>
</dbReference>
<comment type="caution">
    <text evidence="2">The sequence shown here is derived from an EMBL/GenBank/DDBJ whole genome shotgun (WGS) entry which is preliminary data.</text>
</comment>
<gene>
    <name evidence="2" type="ORF">CE91St16_10160</name>
</gene>
<accession>A0AA37KPX6</accession>